<accession>A0ABV4CTR2</accession>
<evidence type="ECO:0000313" key="4">
    <source>
        <dbReference type="EMBL" id="MEY8244071.1"/>
    </source>
</evidence>
<keyword evidence="1" id="KW-0378">Hydrolase</keyword>
<keyword evidence="2" id="KW-0732">Signal</keyword>
<dbReference type="PANTHER" id="PTHR31988:SF19">
    <property type="entry name" value="9-O-ACETYL-N-ACETYLNEURAMINIC ACID DEACETYLASE-RELATED"/>
    <property type="match status" value="1"/>
</dbReference>
<dbReference type="Pfam" id="PF03629">
    <property type="entry name" value="SASA"/>
    <property type="match status" value="1"/>
</dbReference>
<feature type="signal peptide" evidence="2">
    <location>
        <begin position="1"/>
        <end position="19"/>
    </location>
</feature>
<dbReference type="PANTHER" id="PTHR31988">
    <property type="entry name" value="ESTERASE, PUTATIVE (DUF303)-RELATED"/>
    <property type="match status" value="1"/>
</dbReference>
<protein>
    <submittedName>
        <fullName evidence="4">Sialate O-acetylesterase</fullName>
    </submittedName>
</protein>
<evidence type="ECO:0000313" key="5">
    <source>
        <dbReference type="Proteomes" id="UP001565200"/>
    </source>
</evidence>
<dbReference type="SUPFAM" id="SSF52266">
    <property type="entry name" value="SGNH hydrolase"/>
    <property type="match status" value="1"/>
</dbReference>
<reference evidence="4 5" key="1">
    <citation type="submission" date="2024-03" db="EMBL/GenBank/DDBJ databases">
        <title>Mouse gut bacterial collection (mGBC) of GemPharmatech.</title>
        <authorList>
            <person name="He Y."/>
            <person name="Dong L."/>
            <person name="Wu D."/>
            <person name="Gao X."/>
            <person name="Lin Z."/>
        </authorList>
    </citation>
    <scope>NUCLEOTIDE SEQUENCE [LARGE SCALE GENOMIC DNA]</scope>
    <source>
        <strain evidence="4 5">54-13</strain>
    </source>
</reference>
<dbReference type="InterPro" id="IPR005181">
    <property type="entry name" value="SASA"/>
</dbReference>
<dbReference type="InterPro" id="IPR052940">
    <property type="entry name" value="Carb_Esterase_6"/>
</dbReference>
<organism evidence="4 5">
    <name type="scientific">Heminiphilus faecis</name>
    <dbReference type="NCBI Taxonomy" id="2601703"/>
    <lineage>
        <taxon>Bacteria</taxon>
        <taxon>Pseudomonadati</taxon>
        <taxon>Bacteroidota</taxon>
        <taxon>Bacteroidia</taxon>
        <taxon>Bacteroidales</taxon>
        <taxon>Muribaculaceae</taxon>
        <taxon>Heminiphilus</taxon>
    </lineage>
</organism>
<evidence type="ECO:0000256" key="1">
    <source>
        <dbReference type="ARBA" id="ARBA00022801"/>
    </source>
</evidence>
<dbReference type="Gene3D" id="3.40.50.1110">
    <property type="entry name" value="SGNH hydrolase"/>
    <property type="match status" value="1"/>
</dbReference>
<dbReference type="Proteomes" id="UP001565200">
    <property type="component" value="Unassembled WGS sequence"/>
</dbReference>
<name>A0ABV4CTR2_9BACT</name>
<gene>
    <name evidence="4" type="ORF">AAK873_00395</name>
</gene>
<evidence type="ECO:0000259" key="3">
    <source>
        <dbReference type="Pfam" id="PF03629"/>
    </source>
</evidence>
<proteinExistence type="predicted"/>
<dbReference type="EMBL" id="JBCLPP010000001">
    <property type="protein sequence ID" value="MEY8244071.1"/>
    <property type="molecule type" value="Genomic_DNA"/>
</dbReference>
<comment type="caution">
    <text evidence="4">The sequence shown here is derived from an EMBL/GenBank/DDBJ whole genome shotgun (WGS) entry which is preliminary data.</text>
</comment>
<feature type="chain" id="PRO_5046750794" evidence="2">
    <location>
        <begin position="20"/>
        <end position="275"/>
    </location>
</feature>
<sequence length="275" mass="29895">MRLFKILILLLAAVMPAAAQNPDFHIYLCLGQSNMEGNAAVEPVDTADVPGRFKMMAAVDFPDKGRVKGSWYAAVPPLVRHYTGLTPMDYFGRTMVGNLPDNVTVGVVAVAIGGCRIEHLSKDFDPASLKDEPEWLRNFMKEYDNHPYTRLVECAKAACRDGVIKGILLHQGESNSGDPSWPSKVKKLYDDLVGDLGLDPAQVPLLAGELVATEQGGKCGGMNDIIATLPEVIPGAKVISSEGLGQRGDGLHFTAEAYRELGRRYAREVLATRTR</sequence>
<keyword evidence="5" id="KW-1185">Reference proteome</keyword>
<dbReference type="RefSeq" id="WP_235897962.1">
    <property type="nucleotide sequence ID" value="NZ_JBCLPP010000001.1"/>
</dbReference>
<dbReference type="InterPro" id="IPR036514">
    <property type="entry name" value="SGNH_hydro_sf"/>
</dbReference>
<evidence type="ECO:0000256" key="2">
    <source>
        <dbReference type="SAM" id="SignalP"/>
    </source>
</evidence>
<feature type="domain" description="Sialate O-acetylesterase" evidence="3">
    <location>
        <begin position="24"/>
        <end position="270"/>
    </location>
</feature>